<name>V9XSC1_9NOCA</name>
<dbReference type="Proteomes" id="UP000018781">
    <property type="component" value="Plasmid unnamed"/>
</dbReference>
<dbReference type="EMBL" id="CP006997">
    <property type="protein sequence ID" value="AHD24292.1"/>
    <property type="molecule type" value="Genomic_DNA"/>
</dbReference>
<dbReference type="AlphaFoldDB" id="V9XSC1"/>
<organism evidence="1 2">
    <name type="scientific">Rhodococcus pyridinivorans SB3094</name>
    <dbReference type="NCBI Taxonomy" id="1435356"/>
    <lineage>
        <taxon>Bacteria</taxon>
        <taxon>Bacillati</taxon>
        <taxon>Actinomycetota</taxon>
        <taxon>Actinomycetes</taxon>
        <taxon>Mycobacteriales</taxon>
        <taxon>Nocardiaceae</taxon>
        <taxon>Rhodococcus</taxon>
    </lineage>
</organism>
<proteinExistence type="predicted"/>
<evidence type="ECO:0000313" key="1">
    <source>
        <dbReference type="EMBL" id="AHD24292.1"/>
    </source>
</evidence>
<gene>
    <name evidence="1" type="ORF">Y013_25690</name>
</gene>
<dbReference type="KEGG" id="rpy:Y013_25690"/>
<dbReference type="HOGENOM" id="CLU_2957700_0_0_11"/>
<reference evidence="1 2" key="1">
    <citation type="journal article" date="2014" name="Genome Announc.">
        <title>Complete Genome of Rhodococcus pyridinivorans SB3094, a Methyl-Ethyl-Ketone-Degrading Bacterium Used for Bioaugmentation.</title>
        <authorList>
            <person name="Dueholm M.S."/>
            <person name="Albertsen M."/>
            <person name="D'Imperio S."/>
            <person name="Tale V.P."/>
            <person name="Lewis D."/>
            <person name="Nielsen P.H."/>
            <person name="Nielsen J.L."/>
        </authorList>
    </citation>
    <scope>NUCLEOTIDE SEQUENCE [LARGE SCALE GENOMIC DNA]</scope>
    <source>
        <strain evidence="2">SB3094</strain>
        <plasmid evidence="2">1</plasmid>
    </source>
</reference>
<keyword evidence="1" id="KW-0614">Plasmid</keyword>
<sequence length="59" mass="6316">MLLPLSAADDAVLGDPSVAVRIALTAHAATTLAAVARIVRDFLASEEEFERVMQRCLGY</sequence>
<dbReference type="PATRIC" id="fig|1435356.3.peg.5176"/>
<accession>V9XSC1</accession>
<protein>
    <submittedName>
        <fullName evidence="1">Uncharacterized protein</fullName>
    </submittedName>
</protein>
<geneLocation type="plasmid" evidence="2">
    <name>1</name>
</geneLocation>
<evidence type="ECO:0000313" key="2">
    <source>
        <dbReference type="Proteomes" id="UP000018781"/>
    </source>
</evidence>